<dbReference type="AlphaFoldDB" id="A0AAN8I779"/>
<sequence>MAQKTLYVLYNADGTVMGKLKYGYRKLASKDCDSACAACDITHGGLSLSETPKWVESKKEIEGQGLKVVQWHRDEISPNLKDFVNSSGLRYPAVVLDSGSDSFTTVMTSADLNACGGDPKALVNELYKKDVLTGKKTEASL</sequence>
<evidence type="ECO:0000313" key="2">
    <source>
        <dbReference type="Proteomes" id="UP001316803"/>
    </source>
</evidence>
<comment type="caution">
    <text evidence="1">The sequence shown here is derived from an EMBL/GenBank/DDBJ whole genome shotgun (WGS) entry which is preliminary data.</text>
</comment>
<protein>
    <submittedName>
        <fullName evidence="1">Uncharacterized protein</fullName>
    </submittedName>
</protein>
<gene>
    <name evidence="1" type="ORF">OHC33_005970</name>
</gene>
<keyword evidence="2" id="KW-1185">Reference proteome</keyword>
<organism evidence="1 2">
    <name type="scientific">Knufia fluminis</name>
    <dbReference type="NCBI Taxonomy" id="191047"/>
    <lineage>
        <taxon>Eukaryota</taxon>
        <taxon>Fungi</taxon>
        <taxon>Dikarya</taxon>
        <taxon>Ascomycota</taxon>
        <taxon>Pezizomycotina</taxon>
        <taxon>Eurotiomycetes</taxon>
        <taxon>Chaetothyriomycetidae</taxon>
        <taxon>Chaetothyriales</taxon>
        <taxon>Trichomeriaceae</taxon>
        <taxon>Knufia</taxon>
    </lineage>
</organism>
<reference evidence="1 2" key="1">
    <citation type="submission" date="2022-12" db="EMBL/GenBank/DDBJ databases">
        <title>Genomic features and morphological characterization of a novel Knufia sp. strain isolated from spacecraft assembly facility.</title>
        <authorList>
            <person name="Teixeira M."/>
            <person name="Chander A.M."/>
            <person name="Stajich J.E."/>
            <person name="Venkateswaran K."/>
        </authorList>
    </citation>
    <scope>NUCLEOTIDE SEQUENCE [LARGE SCALE GENOMIC DNA]</scope>
    <source>
        <strain evidence="1 2">FJI-L2-BK-P2</strain>
    </source>
</reference>
<dbReference type="Proteomes" id="UP001316803">
    <property type="component" value="Unassembled WGS sequence"/>
</dbReference>
<proteinExistence type="predicted"/>
<evidence type="ECO:0000313" key="1">
    <source>
        <dbReference type="EMBL" id="KAK5952851.1"/>
    </source>
</evidence>
<dbReference type="EMBL" id="JAKLMC020000013">
    <property type="protein sequence ID" value="KAK5952851.1"/>
    <property type="molecule type" value="Genomic_DNA"/>
</dbReference>
<name>A0AAN8I779_9EURO</name>
<accession>A0AAN8I779</accession>